<keyword evidence="4" id="KW-1185">Reference proteome</keyword>
<accession>A0ABR8RIL6</accession>
<dbReference type="PANTHER" id="PTHR35149:SF1">
    <property type="entry name" value="DUF5655 DOMAIN-CONTAINING PROTEIN"/>
    <property type="match status" value="1"/>
</dbReference>
<dbReference type="InterPro" id="IPR011089">
    <property type="entry name" value="GmrSD_C"/>
</dbReference>
<dbReference type="CDD" id="cd16387">
    <property type="entry name" value="ParB_N_Srx"/>
    <property type="match status" value="1"/>
</dbReference>
<feature type="domain" description="GmrSD restriction endonucleases N-terminal" evidence="1">
    <location>
        <begin position="11"/>
        <end position="209"/>
    </location>
</feature>
<dbReference type="Pfam" id="PF03235">
    <property type="entry name" value="GmrSD_N"/>
    <property type="match status" value="1"/>
</dbReference>
<dbReference type="RefSeq" id="WP_191691205.1">
    <property type="nucleotide sequence ID" value="NZ_JACSQR010000012.1"/>
</dbReference>
<proteinExistence type="predicted"/>
<dbReference type="PANTHER" id="PTHR35149">
    <property type="entry name" value="SLL5132 PROTEIN"/>
    <property type="match status" value="1"/>
</dbReference>
<evidence type="ECO:0000259" key="1">
    <source>
        <dbReference type="Pfam" id="PF03235"/>
    </source>
</evidence>
<organism evidence="3 4">
    <name type="scientific">Psychrobacter communis</name>
    <dbReference type="NCBI Taxonomy" id="2762238"/>
    <lineage>
        <taxon>Bacteria</taxon>
        <taxon>Pseudomonadati</taxon>
        <taxon>Pseudomonadota</taxon>
        <taxon>Gammaproteobacteria</taxon>
        <taxon>Moraxellales</taxon>
        <taxon>Moraxellaceae</taxon>
        <taxon>Psychrobacter</taxon>
    </lineage>
</organism>
<dbReference type="Pfam" id="PF07510">
    <property type="entry name" value="GmrSD_C"/>
    <property type="match status" value="1"/>
</dbReference>
<dbReference type="InterPro" id="IPR004919">
    <property type="entry name" value="GmrSD_N"/>
</dbReference>
<evidence type="ECO:0000259" key="2">
    <source>
        <dbReference type="Pfam" id="PF07510"/>
    </source>
</evidence>
<sequence>MQDNALMLKPINDLLDKEFYIPAYQRGYRWTKRQVTDLLEDIKEFQQQVENSTNAKDKFYCLQPIVVKENGDKWEIVDGQQRLTTIHIILTCLKEILPLVGKSRYQISYETRTDSSEFLASINEDQAEDNIDFFHIVEAKKAVDEWFKDKGNYRIQLIQTLLNEDEIGKNVKVIWYELGENENATEVFTRLNMGKIPLVNAELVKALFLKSSNFIDNNQSIKEQNKSIRLEQVKISQEWDSIEKSLQDDAFWYFISNENIKTNRIEFILQLRALEFKNSQNIIDNDKFKTFIQFNEWFVNDQVDISNEWLKVKKVFMTLEEWFNDRTLFHLIGYLVSQNISISEIFKLSSNSKGKKYFHQRLIKRILHLIFNVKIDKVLSHSNLRNTIDNYLAELSYETSTTNKLRQILLLFNIASLLNNPDSNARFQFEKFKLDQWDIEHIRSVSSEIPESKERQEQWLEQVIEYISDNNTLAEPDLLPPNNLAEAQLIKIQAINLCYTSFTKDQFKDIYDRVIKLYDPNSNDEVDSSIGNLTLLDSSTNRSYKNAIFPIKRKRIIELDKQATYVPLCTKNVFLKYYSKNVDKMLYWETKDSEDYQEAMLDIMTDFFTETGAQ</sequence>
<protein>
    <submittedName>
        <fullName evidence="3">DUF262 domain-containing protein</fullName>
    </submittedName>
</protein>
<gene>
    <name evidence="3" type="ORF">H9653_06015</name>
</gene>
<evidence type="ECO:0000313" key="4">
    <source>
        <dbReference type="Proteomes" id="UP000606724"/>
    </source>
</evidence>
<dbReference type="Proteomes" id="UP000606724">
    <property type="component" value="Unassembled WGS sequence"/>
</dbReference>
<evidence type="ECO:0000313" key="3">
    <source>
        <dbReference type="EMBL" id="MBD7947570.1"/>
    </source>
</evidence>
<feature type="domain" description="GmrSD restriction endonucleases C-terminal" evidence="2">
    <location>
        <begin position="524"/>
        <end position="557"/>
    </location>
</feature>
<comment type="caution">
    <text evidence="3">The sequence shown here is derived from an EMBL/GenBank/DDBJ whole genome shotgun (WGS) entry which is preliminary data.</text>
</comment>
<reference evidence="3 4" key="1">
    <citation type="submission" date="2020-08" db="EMBL/GenBank/DDBJ databases">
        <title>A Genomic Blueprint of the Chicken Gut Microbiome.</title>
        <authorList>
            <person name="Gilroy R."/>
            <person name="Ravi A."/>
            <person name="Getino M."/>
            <person name="Pursley I."/>
            <person name="Horton D.L."/>
            <person name="Alikhan N.-F."/>
            <person name="Baker D."/>
            <person name="Gharbi K."/>
            <person name="Hall N."/>
            <person name="Watson M."/>
            <person name="Adriaenssens E.M."/>
            <person name="Foster-Nyarko E."/>
            <person name="Jarju S."/>
            <person name="Secka A."/>
            <person name="Antonio M."/>
            <person name="Oren A."/>
            <person name="Chaudhuri R."/>
            <person name="La Ragione R.M."/>
            <person name="Hildebrand F."/>
            <person name="Pallen M.J."/>
        </authorList>
    </citation>
    <scope>NUCLEOTIDE SEQUENCE [LARGE SCALE GENOMIC DNA]</scope>
    <source>
        <strain evidence="3 4">Sa4CVA2</strain>
    </source>
</reference>
<name>A0ABR8RIL6_9GAMM</name>
<dbReference type="EMBL" id="JACSQR010000012">
    <property type="protein sequence ID" value="MBD7947570.1"/>
    <property type="molecule type" value="Genomic_DNA"/>
</dbReference>